<dbReference type="OrthoDB" id="109275at2"/>
<protein>
    <submittedName>
        <fullName evidence="1">Uncharacterized protein</fullName>
    </submittedName>
</protein>
<dbReference type="Proteomes" id="UP000292958">
    <property type="component" value="Unassembled WGS sequence"/>
</dbReference>
<comment type="caution">
    <text evidence="1">The sequence shown here is derived from an EMBL/GenBank/DDBJ whole genome shotgun (WGS) entry which is preliminary data.</text>
</comment>
<name>A0A4Q7YR39_9BACT</name>
<dbReference type="EMBL" id="SHKW01000001">
    <property type="protein sequence ID" value="RZU39930.1"/>
    <property type="molecule type" value="Genomic_DNA"/>
</dbReference>
<accession>A0A4Q7YR39</accession>
<dbReference type="RefSeq" id="WP_130418075.1">
    <property type="nucleotide sequence ID" value="NZ_SHKW01000001.1"/>
</dbReference>
<gene>
    <name evidence="1" type="ORF">BDD14_1336</name>
</gene>
<dbReference type="AlphaFoldDB" id="A0A4Q7YR39"/>
<organism evidence="1 2">
    <name type="scientific">Edaphobacter modestus</name>
    <dbReference type="NCBI Taxonomy" id="388466"/>
    <lineage>
        <taxon>Bacteria</taxon>
        <taxon>Pseudomonadati</taxon>
        <taxon>Acidobacteriota</taxon>
        <taxon>Terriglobia</taxon>
        <taxon>Terriglobales</taxon>
        <taxon>Acidobacteriaceae</taxon>
        <taxon>Edaphobacter</taxon>
    </lineage>
</organism>
<keyword evidence="2" id="KW-1185">Reference proteome</keyword>
<reference evidence="1 2" key="1">
    <citation type="submission" date="2019-02" db="EMBL/GenBank/DDBJ databases">
        <title>Genomic Encyclopedia of Archaeal and Bacterial Type Strains, Phase II (KMG-II): from individual species to whole genera.</title>
        <authorList>
            <person name="Goeker M."/>
        </authorList>
    </citation>
    <scope>NUCLEOTIDE SEQUENCE [LARGE SCALE GENOMIC DNA]</scope>
    <source>
        <strain evidence="1 2">DSM 18101</strain>
    </source>
</reference>
<sequence length="229" mass="25305">MPFLHIALRPGGFLSGRILDDRQQPPERCWFTLIRAGERRGESEYISDSGDHEVSDDGTFCSPPLPPARYFLRFAGILRKPADAVPTEPRHLAMQQRIFDFLYPDAQDISDATGFDVELGQTISGLQLQIPRPVWYTVRGKATGKLPTGPRLINVMFSRTMGIGGGGGPKVGQDGTFEHQVQSGDYAVEVWEFAPPEPDGRTSVLRKFAATNIRVTNADLEGIEIHIPS</sequence>
<evidence type="ECO:0000313" key="1">
    <source>
        <dbReference type="EMBL" id="RZU39930.1"/>
    </source>
</evidence>
<evidence type="ECO:0000313" key="2">
    <source>
        <dbReference type="Proteomes" id="UP000292958"/>
    </source>
</evidence>
<proteinExistence type="predicted"/>